<sequence>LAIGHNRYSTTGSSSLRNAQPLAVDYARGSLAIAHNGNLVNAHRLRSELESRGSIFRSTSDTEVVLHLIAQSQSANLVDCVIEALRQVQGAYSLLVMGRAELFAVRDPHGFRPMCIGQFENGGYVVASETCALDLIDATYVRDVLPGELIRFSADGVQSYFPFGPATNRHCVLELIYFARTDSDVFGHNVYLMRKAFGARLAREAPAQADVVIPVPDGGIPAALGYAEAVGIPFDTGLTRNHYVG</sequence>
<evidence type="ECO:0000256" key="2">
    <source>
        <dbReference type="ARBA" id="ARBA00022962"/>
    </source>
</evidence>
<evidence type="ECO:0000313" key="4">
    <source>
        <dbReference type="EMBL" id="ETW92258.1"/>
    </source>
</evidence>
<keyword evidence="2" id="KW-0315">Glutamine amidotransferase</keyword>
<dbReference type="Gene3D" id="3.60.20.10">
    <property type="entry name" value="Glutamine Phosphoribosylpyrophosphate, subunit 1, domain 1"/>
    <property type="match status" value="1"/>
</dbReference>
<gene>
    <name evidence="4" type="ORF">ETSY2_53975</name>
</gene>
<dbReference type="SUPFAM" id="SSF53271">
    <property type="entry name" value="PRTase-like"/>
    <property type="match status" value="1"/>
</dbReference>
<feature type="domain" description="Glutamine amidotransferase type-2" evidence="3">
    <location>
        <begin position="1"/>
        <end position="155"/>
    </location>
</feature>
<dbReference type="Gene3D" id="3.40.50.2020">
    <property type="match status" value="1"/>
</dbReference>
<dbReference type="GO" id="GO:0016740">
    <property type="term" value="F:transferase activity"/>
    <property type="evidence" value="ECO:0007669"/>
    <property type="project" value="UniProtKB-KW"/>
</dbReference>
<dbReference type="SUPFAM" id="SSF56235">
    <property type="entry name" value="N-terminal nucleophile aminohydrolases (Ntn hydrolases)"/>
    <property type="match status" value="1"/>
</dbReference>
<dbReference type="InterPro" id="IPR029055">
    <property type="entry name" value="Ntn_hydrolases_N"/>
</dbReference>
<dbReference type="AlphaFoldDB" id="W4L2E2"/>
<organism evidence="4 5">
    <name type="scientific">Candidatus Entotheonella gemina</name>
    <dbReference type="NCBI Taxonomy" id="1429439"/>
    <lineage>
        <taxon>Bacteria</taxon>
        <taxon>Pseudomonadati</taxon>
        <taxon>Nitrospinota/Tectimicrobiota group</taxon>
        <taxon>Candidatus Tectimicrobiota</taxon>
        <taxon>Candidatus Entotheonellia</taxon>
        <taxon>Candidatus Entotheonellales</taxon>
        <taxon>Candidatus Entotheonellaceae</taxon>
        <taxon>Candidatus Entotheonella</taxon>
    </lineage>
</organism>
<keyword evidence="5" id="KW-1185">Reference proteome</keyword>
<feature type="non-terminal residue" evidence="4">
    <location>
        <position position="1"/>
    </location>
</feature>
<dbReference type="PANTHER" id="PTHR11907">
    <property type="entry name" value="AMIDOPHOSPHORIBOSYLTRANSFERASE"/>
    <property type="match status" value="1"/>
</dbReference>
<dbReference type="CDD" id="cd06223">
    <property type="entry name" value="PRTases_typeI"/>
    <property type="match status" value="1"/>
</dbReference>
<keyword evidence="1" id="KW-0808">Transferase</keyword>
<dbReference type="InterPro" id="IPR017932">
    <property type="entry name" value="GATase_2_dom"/>
</dbReference>
<comment type="caution">
    <text evidence="4">The sequence shown here is derived from an EMBL/GenBank/DDBJ whole genome shotgun (WGS) entry which is preliminary data.</text>
</comment>
<dbReference type="HOGENOM" id="CLU_1135513_0_0_7"/>
<protein>
    <recommendedName>
        <fullName evidence="3">Glutamine amidotransferase type-2 domain-containing protein</fullName>
    </recommendedName>
</protein>
<proteinExistence type="predicted"/>
<name>W4L2E2_9BACT</name>
<dbReference type="PROSITE" id="PS51278">
    <property type="entry name" value="GATASE_TYPE_2"/>
    <property type="match status" value="1"/>
</dbReference>
<dbReference type="InterPro" id="IPR029057">
    <property type="entry name" value="PRTase-like"/>
</dbReference>
<feature type="non-terminal residue" evidence="4">
    <location>
        <position position="245"/>
    </location>
</feature>
<evidence type="ECO:0000313" key="5">
    <source>
        <dbReference type="Proteomes" id="UP000019140"/>
    </source>
</evidence>
<evidence type="ECO:0000256" key="1">
    <source>
        <dbReference type="ARBA" id="ARBA00022679"/>
    </source>
</evidence>
<dbReference type="Pfam" id="PF13537">
    <property type="entry name" value="GATase_7"/>
    <property type="match status" value="1"/>
</dbReference>
<evidence type="ECO:0000259" key="3">
    <source>
        <dbReference type="PROSITE" id="PS51278"/>
    </source>
</evidence>
<dbReference type="Proteomes" id="UP000019140">
    <property type="component" value="Unassembled WGS sequence"/>
</dbReference>
<accession>W4L2E2</accession>
<dbReference type="InterPro" id="IPR000836">
    <property type="entry name" value="PRTase_dom"/>
</dbReference>
<reference evidence="4 5" key="1">
    <citation type="journal article" date="2014" name="Nature">
        <title>An environmental bacterial taxon with a large and distinct metabolic repertoire.</title>
        <authorList>
            <person name="Wilson M.C."/>
            <person name="Mori T."/>
            <person name="Ruckert C."/>
            <person name="Uria A.R."/>
            <person name="Helf M.J."/>
            <person name="Takada K."/>
            <person name="Gernert C."/>
            <person name="Steffens U.A."/>
            <person name="Heycke N."/>
            <person name="Schmitt S."/>
            <person name="Rinke C."/>
            <person name="Helfrich E.J."/>
            <person name="Brachmann A.O."/>
            <person name="Gurgui C."/>
            <person name="Wakimoto T."/>
            <person name="Kracht M."/>
            <person name="Crusemann M."/>
            <person name="Hentschel U."/>
            <person name="Abe I."/>
            <person name="Matsunaga S."/>
            <person name="Kalinowski J."/>
            <person name="Takeyama H."/>
            <person name="Piel J."/>
        </authorList>
    </citation>
    <scope>NUCLEOTIDE SEQUENCE [LARGE SCALE GENOMIC DNA]</scope>
    <source>
        <strain evidence="5">TSY2</strain>
    </source>
</reference>
<dbReference type="EMBL" id="AZHX01002991">
    <property type="protein sequence ID" value="ETW92258.1"/>
    <property type="molecule type" value="Genomic_DNA"/>
</dbReference>